<organism evidence="1">
    <name type="scientific">viral metagenome</name>
    <dbReference type="NCBI Taxonomy" id="1070528"/>
    <lineage>
        <taxon>unclassified sequences</taxon>
        <taxon>metagenomes</taxon>
        <taxon>organismal metagenomes</taxon>
    </lineage>
</organism>
<dbReference type="EMBL" id="MN740062">
    <property type="protein sequence ID" value="QHT86193.1"/>
    <property type="molecule type" value="Genomic_DNA"/>
</dbReference>
<accession>A0A6C0I221</accession>
<proteinExistence type="predicted"/>
<dbReference type="AlphaFoldDB" id="A0A6C0I221"/>
<name>A0A6C0I221_9ZZZZ</name>
<protein>
    <submittedName>
        <fullName evidence="1">Uncharacterized protein</fullName>
    </submittedName>
</protein>
<sequence>MPTKIYTTNIEEKKIPKILIQILICNSKKLF</sequence>
<reference evidence="1" key="1">
    <citation type="journal article" date="2020" name="Nature">
        <title>Giant virus diversity and host interactions through global metagenomics.</title>
        <authorList>
            <person name="Schulz F."/>
            <person name="Roux S."/>
            <person name="Paez-Espino D."/>
            <person name="Jungbluth S."/>
            <person name="Walsh D.A."/>
            <person name="Denef V.J."/>
            <person name="McMahon K.D."/>
            <person name="Konstantinidis K.T."/>
            <person name="Eloe-Fadrosh E.A."/>
            <person name="Kyrpides N.C."/>
            <person name="Woyke T."/>
        </authorList>
    </citation>
    <scope>NUCLEOTIDE SEQUENCE</scope>
    <source>
        <strain evidence="1">GVMAG-M-3300023184-184</strain>
    </source>
</reference>
<evidence type="ECO:0000313" key="1">
    <source>
        <dbReference type="EMBL" id="QHT86193.1"/>
    </source>
</evidence>